<dbReference type="EMBL" id="JAURVH010001522">
    <property type="protein sequence ID" value="KAK5922093.1"/>
    <property type="molecule type" value="Genomic_DNA"/>
</dbReference>
<comment type="caution">
    <text evidence="1">The sequence shown here is derived from an EMBL/GenBank/DDBJ whole genome shotgun (WGS) entry which is preliminary data.</text>
</comment>
<keyword evidence="2" id="KW-1185">Reference proteome</keyword>
<name>A0AAN8DPX6_CHAGU</name>
<protein>
    <submittedName>
        <fullName evidence="1">Uncharacterized protein</fullName>
    </submittedName>
</protein>
<reference evidence="1 2" key="1">
    <citation type="journal article" date="2023" name="Mol. Biol. Evol.">
        <title>Genomics of Secondarily Temperate Adaptation in the Only Non-Antarctic Icefish.</title>
        <authorList>
            <person name="Rivera-Colon A.G."/>
            <person name="Rayamajhi N."/>
            <person name="Minhas B.F."/>
            <person name="Madrigal G."/>
            <person name="Bilyk K.T."/>
            <person name="Yoon V."/>
            <person name="Hune M."/>
            <person name="Gregory S."/>
            <person name="Cheng C.H.C."/>
            <person name="Catchen J.M."/>
        </authorList>
    </citation>
    <scope>NUCLEOTIDE SEQUENCE [LARGE SCALE GENOMIC DNA]</scope>
    <source>
        <tissue evidence="1">White muscle</tissue>
    </source>
</reference>
<accession>A0AAN8DPX6</accession>
<dbReference type="Proteomes" id="UP001331515">
    <property type="component" value="Unassembled WGS sequence"/>
</dbReference>
<evidence type="ECO:0000313" key="1">
    <source>
        <dbReference type="EMBL" id="KAK5922093.1"/>
    </source>
</evidence>
<sequence>MVLAPDPAMVPAQVPAPAVMVPTPAPRYLLTHRQTPDPESCRHTGRLQHLVSCWLSSRRQLPVSCRRIGRLQHLVSCWLSSRRQLPVSCRCTDRHKFLPESPLKFLPESPLKFLSESPLEFPLESPLKPSLESPL</sequence>
<dbReference type="AlphaFoldDB" id="A0AAN8DPX6"/>
<proteinExistence type="predicted"/>
<evidence type="ECO:0000313" key="2">
    <source>
        <dbReference type="Proteomes" id="UP001331515"/>
    </source>
</evidence>
<gene>
    <name evidence="1" type="ORF">CgunFtcFv8_019391</name>
</gene>
<organism evidence="1 2">
    <name type="scientific">Champsocephalus gunnari</name>
    <name type="common">Mackerel icefish</name>
    <dbReference type="NCBI Taxonomy" id="52237"/>
    <lineage>
        <taxon>Eukaryota</taxon>
        <taxon>Metazoa</taxon>
        <taxon>Chordata</taxon>
        <taxon>Craniata</taxon>
        <taxon>Vertebrata</taxon>
        <taxon>Euteleostomi</taxon>
        <taxon>Actinopterygii</taxon>
        <taxon>Neopterygii</taxon>
        <taxon>Teleostei</taxon>
        <taxon>Neoteleostei</taxon>
        <taxon>Acanthomorphata</taxon>
        <taxon>Eupercaria</taxon>
        <taxon>Perciformes</taxon>
        <taxon>Notothenioidei</taxon>
        <taxon>Channichthyidae</taxon>
        <taxon>Champsocephalus</taxon>
    </lineage>
</organism>